<dbReference type="AlphaFoldDB" id="A0AAV3SUA9"/>
<sequence>MTDDNPDVVVLRKNTEGLSTADYADRIRDRLPDHDVVHAKTPHQERTLIEQAPVATGVTLSETHLNHAENLRMFVVASSGYNHLPVGRMTDRGIVIANAAGIHAPGIAEQALGYCLSFARRIHEGWERKRGGEWRHYKADEFTDSTVSVIGLGAIGTEFVDRLSGMGVHTIGVRYTPEKGGPTDEVFGFDERDLHEALSRTDYLVLSTPLTDTTRGLIGKAELNTLPPSAYLVNVCRGGIVDTDALLTAIQKEDIAGAAMDVTDPEPLPPDHPLWRMSNVTITPHMGGHTPKHWDRLADILATNVDRLETGEVESFRNQVNDPVDLAPDVRMNTHEE</sequence>
<dbReference type="GO" id="GO:0016616">
    <property type="term" value="F:oxidoreductase activity, acting on the CH-OH group of donors, NAD or NADP as acceptor"/>
    <property type="evidence" value="ECO:0007669"/>
    <property type="project" value="InterPro"/>
</dbReference>
<dbReference type="Proteomes" id="UP001501425">
    <property type="component" value="Unassembled WGS sequence"/>
</dbReference>
<keyword evidence="1 3" id="KW-0560">Oxidoreductase</keyword>
<organism evidence="6 8">
    <name type="scientific">Halorubrum ejinorense</name>
    <dbReference type="NCBI Taxonomy" id="425309"/>
    <lineage>
        <taxon>Archaea</taxon>
        <taxon>Methanobacteriati</taxon>
        <taxon>Methanobacteriota</taxon>
        <taxon>Stenosarchaea group</taxon>
        <taxon>Halobacteria</taxon>
        <taxon>Halobacteriales</taxon>
        <taxon>Haloferacaceae</taxon>
        <taxon>Halorubrum</taxon>
    </lineage>
</organism>
<gene>
    <name evidence="7" type="ORF">ABNG02_16320</name>
    <name evidence="6" type="ORF">GCM10008994_21130</name>
</gene>
<evidence type="ECO:0000313" key="9">
    <source>
        <dbReference type="Proteomes" id="UP001567571"/>
    </source>
</evidence>
<dbReference type="EMBL" id="JBEDNW010000011">
    <property type="protein sequence ID" value="MEZ3168878.1"/>
    <property type="molecule type" value="Genomic_DNA"/>
</dbReference>
<proteinExistence type="inferred from homology"/>
<comment type="caution">
    <text evidence="6">The sequence shown here is derived from an EMBL/GenBank/DDBJ whole genome shotgun (WGS) entry which is preliminary data.</text>
</comment>
<evidence type="ECO:0000313" key="7">
    <source>
        <dbReference type="EMBL" id="MEZ3168878.1"/>
    </source>
</evidence>
<reference evidence="6" key="2">
    <citation type="submission" date="2023-12" db="EMBL/GenBank/DDBJ databases">
        <authorList>
            <person name="Sun Q."/>
            <person name="Inoue M."/>
        </authorList>
    </citation>
    <scope>NUCLEOTIDE SEQUENCE</scope>
    <source>
        <strain evidence="6">JCM 14265</strain>
    </source>
</reference>
<dbReference type="InterPro" id="IPR029753">
    <property type="entry name" value="D-isomer_DH_CS"/>
</dbReference>
<dbReference type="Pfam" id="PF00389">
    <property type="entry name" value="2-Hacid_dh"/>
    <property type="match status" value="1"/>
</dbReference>
<evidence type="ECO:0000313" key="8">
    <source>
        <dbReference type="Proteomes" id="UP001501425"/>
    </source>
</evidence>
<dbReference type="SUPFAM" id="SSF52283">
    <property type="entry name" value="Formate/glycerate dehydrogenase catalytic domain-like"/>
    <property type="match status" value="1"/>
</dbReference>
<dbReference type="GO" id="GO:0051287">
    <property type="term" value="F:NAD binding"/>
    <property type="evidence" value="ECO:0007669"/>
    <property type="project" value="InterPro"/>
</dbReference>
<evidence type="ECO:0000256" key="2">
    <source>
        <dbReference type="ARBA" id="ARBA00023027"/>
    </source>
</evidence>
<dbReference type="InterPro" id="IPR006139">
    <property type="entry name" value="D-isomer_2_OHA_DH_cat_dom"/>
</dbReference>
<feature type="domain" description="D-isomer specific 2-hydroxyacid dehydrogenase catalytic" evidence="4">
    <location>
        <begin position="55"/>
        <end position="321"/>
    </location>
</feature>
<dbReference type="InterPro" id="IPR006140">
    <property type="entry name" value="D-isomer_DH_NAD-bd"/>
</dbReference>
<dbReference type="RefSeq" id="WP_343778906.1">
    <property type="nucleotide sequence ID" value="NZ_BAAADQ010000012.1"/>
</dbReference>
<name>A0AAV3SUA9_9EURY</name>
<dbReference type="Proteomes" id="UP001567571">
    <property type="component" value="Unassembled WGS sequence"/>
</dbReference>
<dbReference type="EMBL" id="BAAADQ010000012">
    <property type="protein sequence ID" value="GAA0545986.1"/>
    <property type="molecule type" value="Genomic_DNA"/>
</dbReference>
<dbReference type="Pfam" id="PF02826">
    <property type="entry name" value="2-Hacid_dh_C"/>
    <property type="match status" value="1"/>
</dbReference>
<evidence type="ECO:0000259" key="5">
    <source>
        <dbReference type="Pfam" id="PF02826"/>
    </source>
</evidence>
<dbReference type="PANTHER" id="PTHR43333:SF1">
    <property type="entry name" value="D-ISOMER SPECIFIC 2-HYDROXYACID DEHYDROGENASE NAD-BINDING DOMAIN-CONTAINING PROTEIN"/>
    <property type="match status" value="1"/>
</dbReference>
<dbReference type="PROSITE" id="PS00671">
    <property type="entry name" value="D_2_HYDROXYACID_DH_3"/>
    <property type="match status" value="1"/>
</dbReference>
<protein>
    <submittedName>
        <fullName evidence="6">D-2-hydroxyacid dehydrogenase</fullName>
    </submittedName>
</protein>
<reference evidence="7 9" key="3">
    <citation type="submission" date="2024-06" db="EMBL/GenBank/DDBJ databases">
        <title>Halorubrum miltondacostae sp. nov., a potential PHA producer isolated from an inland solar saltern in Rio Maior, Portugal.</title>
        <authorList>
            <person name="Albuquerque L."/>
            <person name="Viver T."/>
            <person name="Barroso C."/>
            <person name="Claudino R."/>
            <person name="Galvan M."/>
            <person name="Simoes G."/>
            <person name="Lobo Da Cunha A."/>
            <person name="Egas C."/>
        </authorList>
    </citation>
    <scope>NUCLEOTIDE SEQUENCE [LARGE SCALE GENOMIC DNA]</scope>
    <source>
        <strain evidence="7 9">DSM 18646</strain>
    </source>
</reference>
<evidence type="ECO:0000256" key="1">
    <source>
        <dbReference type="ARBA" id="ARBA00023002"/>
    </source>
</evidence>
<dbReference type="Gene3D" id="3.40.50.720">
    <property type="entry name" value="NAD(P)-binding Rossmann-like Domain"/>
    <property type="match status" value="2"/>
</dbReference>
<dbReference type="SUPFAM" id="SSF51735">
    <property type="entry name" value="NAD(P)-binding Rossmann-fold domains"/>
    <property type="match status" value="1"/>
</dbReference>
<dbReference type="CDD" id="cd05300">
    <property type="entry name" value="2-Hacid_dh_1"/>
    <property type="match status" value="1"/>
</dbReference>
<evidence type="ECO:0000256" key="3">
    <source>
        <dbReference type="RuleBase" id="RU003719"/>
    </source>
</evidence>
<keyword evidence="9" id="KW-1185">Reference proteome</keyword>
<dbReference type="PANTHER" id="PTHR43333">
    <property type="entry name" value="2-HACID_DH_C DOMAIN-CONTAINING PROTEIN"/>
    <property type="match status" value="1"/>
</dbReference>
<feature type="domain" description="D-isomer specific 2-hydroxyacid dehydrogenase NAD-binding" evidence="5">
    <location>
        <begin position="113"/>
        <end position="287"/>
    </location>
</feature>
<reference evidence="6" key="1">
    <citation type="journal article" date="2014" name="Int. J. Syst. Evol. Microbiol.">
        <title>Complete genome sequence of Corynebacterium casei LMG S-19264T (=DSM 44701T), isolated from a smear-ripened cheese.</title>
        <authorList>
            <consortium name="US DOE Joint Genome Institute (JGI-PGF)"/>
            <person name="Walter F."/>
            <person name="Albersmeier A."/>
            <person name="Kalinowski J."/>
            <person name="Ruckert C."/>
        </authorList>
    </citation>
    <scope>NUCLEOTIDE SEQUENCE</scope>
    <source>
        <strain evidence="6">JCM 14265</strain>
    </source>
</reference>
<evidence type="ECO:0000259" key="4">
    <source>
        <dbReference type="Pfam" id="PF00389"/>
    </source>
</evidence>
<comment type="similarity">
    <text evidence="3">Belongs to the D-isomer specific 2-hydroxyacid dehydrogenase family.</text>
</comment>
<accession>A0AAV3SUA9</accession>
<keyword evidence="2" id="KW-0520">NAD</keyword>
<dbReference type="InterPro" id="IPR036291">
    <property type="entry name" value="NAD(P)-bd_dom_sf"/>
</dbReference>
<evidence type="ECO:0000313" key="6">
    <source>
        <dbReference type="EMBL" id="GAA0545986.1"/>
    </source>
</evidence>